<dbReference type="PRINTS" id="PR00081">
    <property type="entry name" value="GDHRDH"/>
</dbReference>
<dbReference type="PANTHER" id="PTHR43313:SF36">
    <property type="entry name" value="D-BETA-HYDROXYBUTYRATE DEHYDROGENASE, MITOCHONDRIAL"/>
    <property type="match status" value="1"/>
</dbReference>
<sequence>MIENIGSPKYIEADLKRLPVEVKDLIPEDSVGRWAKFTGGMFDLITRDNPMEVVDQMNLAVTDVRPRPCYRAMTLQDKFCLLFVKLFPDEVLDVFFTLFRAMASTRQLVLSSKVSVAIGQEDSRPRLSGRIEAFGDMRTRWVLFFTLVVPVWGLWKRSPFLTQLSTQLGSACLVLRASYWLAQFFWSKLFLKLVEGDGKAVLVTGCDTGFGNLLAKRLAHLGFFVYAGCLNAKGEGAGELNKNSNIHVLQMNVTKEEQIDESLVTVKSTLGPRVLWAVVANAGVASHGLLEWESMASIRNVFDVNVFGVVSVAKKFLPLLRKSRGRVVLVSSVLGRGTVPAGVSYCMSKHAVISLADGLRRECLGKGVDVSTIEPTAYRTRIVADVGSLEMVQDDLGKLPPEVLEDYDEQEILEWMKTAEVLFKCMSRQDPNEVVDQMVRAVRESEPKPYYAAWGPLDPAFYFILREGPAEMVDALSFVVRKISAWKN</sequence>
<evidence type="ECO:0008006" key="4">
    <source>
        <dbReference type="Google" id="ProtNLM"/>
    </source>
</evidence>
<dbReference type="SUPFAM" id="SSF51735">
    <property type="entry name" value="NAD(P)-binding Rossmann-fold domains"/>
    <property type="match status" value="1"/>
</dbReference>
<name>A0AAQ4DNE4_AMBAM</name>
<reference evidence="2 3" key="1">
    <citation type="journal article" date="2023" name="Arcadia Sci">
        <title>De novo assembly of a long-read Amblyomma americanum tick genome.</title>
        <authorList>
            <person name="Chou S."/>
            <person name="Poskanzer K.E."/>
            <person name="Rollins M."/>
            <person name="Thuy-Boun P.S."/>
        </authorList>
    </citation>
    <scope>NUCLEOTIDE SEQUENCE [LARGE SCALE GENOMIC DNA]</scope>
    <source>
        <strain evidence="2">F_SG_1</strain>
        <tissue evidence="2">Salivary glands</tissue>
    </source>
</reference>
<dbReference type="AlphaFoldDB" id="A0AAQ4DNE4"/>
<evidence type="ECO:0000256" key="1">
    <source>
        <dbReference type="ARBA" id="ARBA00023002"/>
    </source>
</evidence>
<dbReference type="Proteomes" id="UP001321473">
    <property type="component" value="Unassembled WGS sequence"/>
</dbReference>
<keyword evidence="1" id="KW-0560">Oxidoreductase</keyword>
<comment type="caution">
    <text evidence="2">The sequence shown here is derived from an EMBL/GenBank/DDBJ whole genome shotgun (WGS) entry which is preliminary data.</text>
</comment>
<dbReference type="GO" id="GO:0016491">
    <property type="term" value="F:oxidoreductase activity"/>
    <property type="evidence" value="ECO:0007669"/>
    <property type="project" value="UniProtKB-KW"/>
</dbReference>
<dbReference type="Pfam" id="PF00106">
    <property type="entry name" value="adh_short"/>
    <property type="match status" value="1"/>
</dbReference>
<dbReference type="InterPro" id="IPR020904">
    <property type="entry name" value="Sc_DH/Rdtase_CS"/>
</dbReference>
<evidence type="ECO:0000313" key="2">
    <source>
        <dbReference type="EMBL" id="KAK8763984.1"/>
    </source>
</evidence>
<organism evidence="2 3">
    <name type="scientific">Amblyomma americanum</name>
    <name type="common">Lone star tick</name>
    <dbReference type="NCBI Taxonomy" id="6943"/>
    <lineage>
        <taxon>Eukaryota</taxon>
        <taxon>Metazoa</taxon>
        <taxon>Ecdysozoa</taxon>
        <taxon>Arthropoda</taxon>
        <taxon>Chelicerata</taxon>
        <taxon>Arachnida</taxon>
        <taxon>Acari</taxon>
        <taxon>Parasitiformes</taxon>
        <taxon>Ixodida</taxon>
        <taxon>Ixodoidea</taxon>
        <taxon>Ixodidae</taxon>
        <taxon>Amblyomminae</taxon>
        <taxon>Amblyomma</taxon>
    </lineage>
</organism>
<dbReference type="PROSITE" id="PS00061">
    <property type="entry name" value="ADH_SHORT"/>
    <property type="match status" value="1"/>
</dbReference>
<dbReference type="EMBL" id="JARKHS020028809">
    <property type="protein sequence ID" value="KAK8763984.1"/>
    <property type="molecule type" value="Genomic_DNA"/>
</dbReference>
<evidence type="ECO:0000313" key="3">
    <source>
        <dbReference type="Proteomes" id="UP001321473"/>
    </source>
</evidence>
<keyword evidence="3" id="KW-1185">Reference proteome</keyword>
<dbReference type="InterPro" id="IPR002347">
    <property type="entry name" value="SDR_fam"/>
</dbReference>
<dbReference type="InterPro" id="IPR036291">
    <property type="entry name" value="NAD(P)-bd_dom_sf"/>
</dbReference>
<dbReference type="GO" id="GO:0008202">
    <property type="term" value="P:steroid metabolic process"/>
    <property type="evidence" value="ECO:0007669"/>
    <property type="project" value="TreeGrafter"/>
</dbReference>
<proteinExistence type="predicted"/>
<accession>A0AAQ4DNE4</accession>
<protein>
    <recommendedName>
        <fullName evidence="4">Corticosteroid 11-beta-dehydrogenase</fullName>
    </recommendedName>
</protein>
<dbReference type="PANTHER" id="PTHR43313">
    <property type="entry name" value="SHORT-CHAIN DEHYDROGENASE/REDUCTASE FAMILY 9C"/>
    <property type="match status" value="1"/>
</dbReference>
<gene>
    <name evidence="2" type="ORF">V5799_033413</name>
</gene>
<dbReference type="Gene3D" id="3.40.50.720">
    <property type="entry name" value="NAD(P)-binding Rossmann-like Domain"/>
    <property type="match status" value="1"/>
</dbReference>